<evidence type="ECO:0000313" key="1">
    <source>
        <dbReference type="EMBL" id="RTY98701.1"/>
    </source>
</evidence>
<comment type="caution">
    <text evidence="1">The sequence shown here is derived from an EMBL/GenBank/DDBJ whole genome shotgun (WGS) entry which is preliminary data.</text>
</comment>
<name>A0A432CC20_9FLAO</name>
<reference evidence="1 2" key="1">
    <citation type="submission" date="2018-12" db="EMBL/GenBank/DDBJ databases">
        <title>Flavobacterium sp. nov., isolated from glacier ice.</title>
        <authorList>
            <person name="Liu Q."/>
            <person name="Xin Y.-H."/>
        </authorList>
    </citation>
    <scope>NUCLEOTIDE SEQUENCE [LARGE SCALE GENOMIC DNA]</scope>
    <source>
        <strain evidence="1 2">RB1N8</strain>
    </source>
</reference>
<proteinExistence type="predicted"/>
<dbReference type="Proteomes" id="UP000280825">
    <property type="component" value="Unassembled WGS sequence"/>
</dbReference>
<keyword evidence="2" id="KW-1185">Reference proteome</keyword>
<gene>
    <name evidence="1" type="ORF">EKL98_15665</name>
</gene>
<dbReference type="EMBL" id="RYDJ01000080">
    <property type="protein sequence ID" value="RTY98701.1"/>
    <property type="molecule type" value="Genomic_DNA"/>
</dbReference>
<dbReference type="AlphaFoldDB" id="A0A432CC20"/>
<feature type="non-terminal residue" evidence="1">
    <location>
        <position position="455"/>
    </location>
</feature>
<accession>A0A432CC20</accession>
<organism evidence="1 2">
    <name type="scientific">Flavobacterium bomense</name>
    <dbReference type="NCBI Taxonomy" id="2497483"/>
    <lineage>
        <taxon>Bacteria</taxon>
        <taxon>Pseudomonadati</taxon>
        <taxon>Bacteroidota</taxon>
        <taxon>Flavobacteriia</taxon>
        <taxon>Flavobacteriales</taxon>
        <taxon>Flavobacteriaceae</taxon>
        <taxon>Flavobacterium</taxon>
    </lineage>
</organism>
<sequence>MKKYFSLFFLCSFVYSQEFPKFTPPSPTAYELGKYGEVPIGLFTGSPNVSVPLLEYKTKDLTIPITLGYSSNGIGVDDLGTKVGLGWVINTGGIISRTTRNGPDELRGYAHPAVINEDYKSTEFINYYYTIFYGSQLTDTSASLVFDSEPDIFNFNFLGRSGRFTFNNNGKIVVLSDFSLKVTFNPEGLGGFLINDEQGVKYYFNAIEESRLDTTGDNGSSHTGTFSTTSWSITKIIMPNNDIVNFNYADEVYNYITTLEQSINCWYEEYPVDNLSNDYCHQTANPPYEGPILSHRLNIKGKKITSISSTNSLYGTINFEYNIAHPDVANYSLLSTVTLKNNLNSVIEKADLAYTTANQRMFLNEVKFLDTTKKYNFDYGDLSGLPNRLSFAKDYWGYYNGKVTNIKLYPNLSGVGKTFENNFNAIFPNGANRNLDETKAKIGLLKKMTYPTKGY</sequence>
<evidence type="ECO:0000313" key="2">
    <source>
        <dbReference type="Proteomes" id="UP000280825"/>
    </source>
</evidence>
<protein>
    <submittedName>
        <fullName evidence="1">Uncharacterized protein</fullName>
    </submittedName>
</protein>